<dbReference type="PANTHER" id="PTHR34846">
    <property type="entry name" value="4-CARBOXYMUCONOLACTONE DECARBOXYLASE FAMILY PROTEIN (AFU_ORTHOLOGUE AFUA_6G11590)"/>
    <property type="match status" value="1"/>
</dbReference>
<dbReference type="Gene3D" id="1.20.1290.10">
    <property type="entry name" value="AhpD-like"/>
    <property type="match status" value="1"/>
</dbReference>
<evidence type="ECO:0000313" key="2">
    <source>
        <dbReference type="EMBL" id="TDP42889.1"/>
    </source>
</evidence>
<dbReference type="NCBIfam" id="TIGR00778">
    <property type="entry name" value="ahpD_dom"/>
    <property type="match status" value="1"/>
</dbReference>
<accession>A0A4V3CQN5</accession>
<proteinExistence type="predicted"/>
<gene>
    <name evidence="2" type="ORF">DFR75_1012007</name>
</gene>
<name>A0A4V3CQN5_NOCIG</name>
<evidence type="ECO:0000259" key="1">
    <source>
        <dbReference type="Pfam" id="PF02627"/>
    </source>
</evidence>
<keyword evidence="3" id="KW-1185">Reference proteome</keyword>
<dbReference type="GO" id="GO:0051920">
    <property type="term" value="F:peroxiredoxin activity"/>
    <property type="evidence" value="ECO:0007669"/>
    <property type="project" value="InterPro"/>
</dbReference>
<comment type="caution">
    <text evidence="2">The sequence shown here is derived from an EMBL/GenBank/DDBJ whole genome shotgun (WGS) entry which is preliminary data.</text>
</comment>
<reference evidence="2 3" key="1">
    <citation type="submission" date="2019-03" db="EMBL/GenBank/DDBJ databases">
        <title>Genomic Encyclopedia of Type Strains, Phase IV (KMG-IV): sequencing the most valuable type-strain genomes for metagenomic binning, comparative biology and taxonomic classification.</title>
        <authorList>
            <person name="Goeker M."/>
        </authorList>
    </citation>
    <scope>NUCLEOTIDE SEQUENCE [LARGE SCALE GENOMIC DNA]</scope>
    <source>
        <strain evidence="2 3">DSM 44496</strain>
    </source>
</reference>
<dbReference type="InterPro" id="IPR004675">
    <property type="entry name" value="AhpD_core"/>
</dbReference>
<organism evidence="2 3">
    <name type="scientific">Nocardia ignorata</name>
    <dbReference type="NCBI Taxonomy" id="145285"/>
    <lineage>
        <taxon>Bacteria</taxon>
        <taxon>Bacillati</taxon>
        <taxon>Actinomycetota</taxon>
        <taxon>Actinomycetes</taxon>
        <taxon>Mycobacteriales</taxon>
        <taxon>Nocardiaceae</taxon>
        <taxon>Nocardia</taxon>
    </lineage>
</organism>
<dbReference type="PANTHER" id="PTHR34846:SF5">
    <property type="entry name" value="CARBOXYMUCONOLACTONE DECARBOXYLASE-LIKE DOMAIN-CONTAINING PROTEIN"/>
    <property type="match status" value="1"/>
</dbReference>
<sequence length="183" mass="20318">MAATPLPRISPGRLGELGPINWVVWQVLSRAAGTADAHLFSTLGRTRGLFRGWLHFSGKLMPGGRLPRAEAELVILRVAHLRDCGYEADHHRRLGRKAGLTAVEVDRVAAGPEAEGWTPRQRALLTATDRLVTTREIDDAAWAELAAHYDERLLIEIVLLVNQYEGLASTITTLRIERDIFKV</sequence>
<dbReference type="RefSeq" id="WP_067484695.1">
    <property type="nucleotide sequence ID" value="NZ_SNXK01000001.1"/>
</dbReference>
<dbReference type="SUPFAM" id="SSF69118">
    <property type="entry name" value="AhpD-like"/>
    <property type="match status" value="1"/>
</dbReference>
<dbReference type="Pfam" id="PF02627">
    <property type="entry name" value="CMD"/>
    <property type="match status" value="1"/>
</dbReference>
<protein>
    <submittedName>
        <fullName evidence="2">AhpD family alkylhydroperoxidase</fullName>
    </submittedName>
</protein>
<feature type="domain" description="Carboxymuconolactone decarboxylase-like" evidence="1">
    <location>
        <begin position="49"/>
        <end position="129"/>
    </location>
</feature>
<keyword evidence="2" id="KW-0560">Oxidoreductase</keyword>
<dbReference type="AlphaFoldDB" id="A0A4V3CQN5"/>
<dbReference type="EMBL" id="SNXK01000001">
    <property type="protein sequence ID" value="TDP42889.1"/>
    <property type="molecule type" value="Genomic_DNA"/>
</dbReference>
<dbReference type="InterPro" id="IPR003779">
    <property type="entry name" value="CMD-like"/>
</dbReference>
<evidence type="ECO:0000313" key="3">
    <source>
        <dbReference type="Proteomes" id="UP000295087"/>
    </source>
</evidence>
<dbReference type="Proteomes" id="UP000295087">
    <property type="component" value="Unassembled WGS sequence"/>
</dbReference>
<keyword evidence="2" id="KW-0575">Peroxidase</keyword>
<dbReference type="InterPro" id="IPR029032">
    <property type="entry name" value="AhpD-like"/>
</dbReference>